<gene>
    <name evidence="4" type="primary">rpl23</name>
</gene>
<proteinExistence type="inferred from homology"/>
<dbReference type="AlphaFoldDB" id="A0A6M3WW73"/>
<dbReference type="SUPFAM" id="SSF54189">
    <property type="entry name" value="Ribosomal proteins S24e, L23 and L15e"/>
    <property type="match status" value="1"/>
</dbReference>
<sequence length="78" mass="9307">MYKKIIINRFLNSIQSLITEKSIKQNSVNKYSISTQEKLNKIDIKTALEYFFPIKIKKLNTLNYKKNHKIIKKIIIHV</sequence>
<evidence type="ECO:0000313" key="4">
    <source>
        <dbReference type="EMBL" id="QJH88408.1"/>
    </source>
</evidence>
<protein>
    <submittedName>
        <fullName evidence="4">Ribosomal protein L23</fullName>
    </submittedName>
</protein>
<dbReference type="EMBL" id="MT117918">
    <property type="protein sequence ID" value="QJH88408.1"/>
    <property type="molecule type" value="Genomic_DNA"/>
</dbReference>
<evidence type="ECO:0000256" key="1">
    <source>
        <dbReference type="ARBA" id="ARBA00006700"/>
    </source>
</evidence>
<reference evidence="4" key="1">
    <citation type="journal article" date="2020" name="J. Phycol.">
        <title>The Organelle Genomes in the Photosynthetic Red Algal Parasite Pterocladiophila hemisphaerica (Florideophyceae, Rhodophyta) Have Elevated Substitution Rates and Extreme Gene Loss in the Plastid Genome.</title>
        <authorList>
            <person name="Preuss M."/>
            <person name="Verbruggen H."/>
            <person name="Zuccarello G.C."/>
        </authorList>
    </citation>
    <scope>NUCLEOTIDE SEQUENCE</scope>
</reference>
<keyword evidence="4" id="KW-0934">Plastid</keyword>
<keyword evidence="2 4" id="KW-0689">Ribosomal protein</keyword>
<dbReference type="InterPro" id="IPR012677">
    <property type="entry name" value="Nucleotide-bd_a/b_plait_sf"/>
</dbReference>
<organism evidence="4">
    <name type="scientific">Pterocladiophila hemisphaerica</name>
    <dbReference type="NCBI Taxonomy" id="2712948"/>
    <lineage>
        <taxon>Eukaryota</taxon>
        <taxon>Rhodophyta</taxon>
        <taxon>Florideophyceae</taxon>
        <taxon>Rhodymeniophycidae</taxon>
        <taxon>Gracilariales</taxon>
        <taxon>Pterocladiophilaceae</taxon>
        <taxon>Pterocladiophila</taxon>
    </lineage>
</organism>
<comment type="similarity">
    <text evidence="1">Belongs to the universal ribosomal protein uL23 family.</text>
</comment>
<dbReference type="InterPro" id="IPR013025">
    <property type="entry name" value="Ribosomal_uL23-like"/>
</dbReference>
<dbReference type="Pfam" id="PF00276">
    <property type="entry name" value="Ribosomal_L23"/>
    <property type="match status" value="1"/>
</dbReference>
<name>A0A6M3WW73_9FLOR</name>
<dbReference type="GO" id="GO:0005840">
    <property type="term" value="C:ribosome"/>
    <property type="evidence" value="ECO:0007669"/>
    <property type="project" value="UniProtKB-KW"/>
</dbReference>
<dbReference type="GO" id="GO:0006412">
    <property type="term" value="P:translation"/>
    <property type="evidence" value="ECO:0007669"/>
    <property type="project" value="InterPro"/>
</dbReference>
<geneLocation type="chloroplast" evidence="4"/>
<dbReference type="GO" id="GO:0003735">
    <property type="term" value="F:structural constituent of ribosome"/>
    <property type="evidence" value="ECO:0007669"/>
    <property type="project" value="InterPro"/>
</dbReference>
<evidence type="ECO:0000256" key="3">
    <source>
        <dbReference type="ARBA" id="ARBA00023274"/>
    </source>
</evidence>
<keyword evidence="3" id="KW-0687">Ribonucleoprotein</keyword>
<accession>A0A6M3WW73</accession>
<dbReference type="Gene3D" id="3.30.70.330">
    <property type="match status" value="1"/>
</dbReference>
<dbReference type="InterPro" id="IPR012678">
    <property type="entry name" value="Ribosomal_uL23/eL15/eS24_sf"/>
</dbReference>
<dbReference type="GO" id="GO:1990904">
    <property type="term" value="C:ribonucleoprotein complex"/>
    <property type="evidence" value="ECO:0007669"/>
    <property type="project" value="UniProtKB-KW"/>
</dbReference>
<evidence type="ECO:0000256" key="2">
    <source>
        <dbReference type="ARBA" id="ARBA00022980"/>
    </source>
</evidence>
<keyword evidence="4" id="KW-0150">Chloroplast</keyword>